<dbReference type="GeneID" id="6754378"/>
<name>B3S0H1_TRIAD</name>
<feature type="transmembrane region" description="Helical" evidence="7">
    <location>
        <begin position="285"/>
        <end position="302"/>
    </location>
</feature>
<evidence type="ECO:0000313" key="8">
    <source>
        <dbReference type="EMBL" id="EDV23639.1"/>
    </source>
</evidence>
<dbReference type="PhylomeDB" id="B3S0H1"/>
<dbReference type="GO" id="GO:0046873">
    <property type="term" value="F:metal ion transmembrane transporter activity"/>
    <property type="evidence" value="ECO:0007669"/>
    <property type="project" value="InterPro"/>
</dbReference>
<gene>
    <name evidence="8" type="ORF">TRIADDRAFT_26661</name>
</gene>
<dbReference type="RefSeq" id="XP_002113165.1">
    <property type="nucleotide sequence ID" value="XM_002113129.1"/>
</dbReference>
<evidence type="ECO:0000256" key="5">
    <source>
        <dbReference type="ARBA" id="ARBA00023034"/>
    </source>
</evidence>
<keyword evidence="5" id="KW-0333">Golgi apparatus</keyword>
<evidence type="ECO:0000256" key="7">
    <source>
        <dbReference type="SAM" id="Phobius"/>
    </source>
</evidence>
<dbReference type="EMBL" id="DS985246">
    <property type="protein sequence ID" value="EDV23639.1"/>
    <property type="molecule type" value="Genomic_DNA"/>
</dbReference>
<feature type="transmembrane region" description="Helical" evidence="7">
    <location>
        <begin position="214"/>
        <end position="232"/>
    </location>
</feature>
<dbReference type="PANTHER" id="PTHR16133">
    <property type="entry name" value="SOLUTE CARRIER FAMILY 39 ZINC TRANSPORTER , MEMBER 9-RELATED"/>
    <property type="match status" value="1"/>
</dbReference>
<dbReference type="AlphaFoldDB" id="B3S0H1"/>
<dbReference type="HOGENOM" id="CLU_028824_1_0_1"/>
<reference evidence="8 9" key="1">
    <citation type="journal article" date="2008" name="Nature">
        <title>The Trichoplax genome and the nature of placozoans.</title>
        <authorList>
            <person name="Srivastava M."/>
            <person name="Begovic E."/>
            <person name="Chapman J."/>
            <person name="Putnam N.H."/>
            <person name="Hellsten U."/>
            <person name="Kawashima T."/>
            <person name="Kuo A."/>
            <person name="Mitros T."/>
            <person name="Salamov A."/>
            <person name="Carpenter M.L."/>
            <person name="Signorovitch A.Y."/>
            <person name="Moreno M.A."/>
            <person name="Kamm K."/>
            <person name="Grimwood J."/>
            <person name="Schmutz J."/>
            <person name="Shapiro H."/>
            <person name="Grigoriev I.V."/>
            <person name="Buss L.W."/>
            <person name="Schierwater B."/>
            <person name="Dellaporta S.L."/>
            <person name="Rokhsar D.S."/>
        </authorList>
    </citation>
    <scope>NUCLEOTIDE SEQUENCE [LARGE SCALE GENOMIC DNA]</scope>
    <source>
        <strain evidence="8 9">Grell-BS-1999</strain>
    </source>
</reference>
<dbReference type="KEGG" id="tad:TRIADDRAFT_26661"/>
<organism evidence="8 9">
    <name type="scientific">Trichoplax adhaerens</name>
    <name type="common">Trichoplax reptans</name>
    <dbReference type="NCBI Taxonomy" id="10228"/>
    <lineage>
        <taxon>Eukaryota</taxon>
        <taxon>Metazoa</taxon>
        <taxon>Placozoa</taxon>
        <taxon>Uniplacotomia</taxon>
        <taxon>Trichoplacea</taxon>
        <taxon>Trichoplacidae</taxon>
        <taxon>Trichoplax</taxon>
    </lineage>
</organism>
<keyword evidence="3 7" id="KW-0812">Transmembrane</keyword>
<feature type="transmembrane region" description="Helical" evidence="7">
    <location>
        <begin position="244"/>
        <end position="265"/>
    </location>
</feature>
<evidence type="ECO:0000256" key="2">
    <source>
        <dbReference type="ARBA" id="ARBA00004394"/>
    </source>
</evidence>
<dbReference type="OMA" id="DDFPSIC"/>
<dbReference type="STRING" id="10228.B3S0H1"/>
<accession>B3S0H1</accession>
<keyword evidence="6 7" id="KW-0472">Membrane</keyword>
<evidence type="ECO:0000256" key="3">
    <source>
        <dbReference type="ARBA" id="ARBA00022692"/>
    </source>
</evidence>
<evidence type="ECO:0000256" key="4">
    <source>
        <dbReference type="ARBA" id="ARBA00022989"/>
    </source>
</evidence>
<proteinExistence type="predicted"/>
<feature type="transmembrane region" description="Helical" evidence="7">
    <location>
        <begin position="149"/>
        <end position="173"/>
    </location>
</feature>
<dbReference type="Proteomes" id="UP000009022">
    <property type="component" value="Unassembled WGS sequence"/>
</dbReference>
<dbReference type="Pfam" id="PF02535">
    <property type="entry name" value="Zip"/>
    <property type="match status" value="2"/>
</dbReference>
<dbReference type="OrthoDB" id="19859at2759"/>
<dbReference type="GO" id="GO:0006829">
    <property type="term" value="P:zinc ion transport"/>
    <property type="evidence" value="ECO:0007669"/>
    <property type="project" value="InterPro"/>
</dbReference>
<dbReference type="CTD" id="6754378"/>
<feature type="transmembrane region" description="Helical" evidence="7">
    <location>
        <begin position="6"/>
        <end position="26"/>
    </location>
</feature>
<dbReference type="GO" id="GO:0000139">
    <property type="term" value="C:Golgi membrane"/>
    <property type="evidence" value="ECO:0007669"/>
    <property type="project" value="UniProtKB-SubCell"/>
</dbReference>
<dbReference type="InterPro" id="IPR045891">
    <property type="entry name" value="ZIP9"/>
</dbReference>
<evidence type="ECO:0000256" key="1">
    <source>
        <dbReference type="ARBA" id="ARBA00004127"/>
    </source>
</evidence>
<comment type="subcellular location">
    <subcellularLocation>
        <location evidence="1">Endomembrane system</location>
        <topology evidence="1">Multi-pass membrane protein</topology>
    </subcellularLocation>
    <subcellularLocation>
        <location evidence="2">Golgi apparatus membrane</location>
    </subcellularLocation>
</comment>
<feature type="transmembrane region" description="Helical" evidence="7">
    <location>
        <begin position="107"/>
        <end position="128"/>
    </location>
</feature>
<feature type="transmembrane region" description="Helical" evidence="7">
    <location>
        <begin position="38"/>
        <end position="55"/>
    </location>
</feature>
<feature type="transmembrane region" description="Helical" evidence="7">
    <location>
        <begin position="179"/>
        <end position="202"/>
    </location>
</feature>
<evidence type="ECO:0008006" key="10">
    <source>
        <dbReference type="Google" id="ProtNLM"/>
    </source>
</evidence>
<sequence length="306" mass="32235">MADITAVLFLSLAMFVGCYLAGLIPLSMNLSEKSLKITSCLGAGMLVGTALAVIIPEGIEAIYSINQRPCPIPRQLVKGTQIQNITYSSSTGAATMAKHSHSHGNDVHSLVGIALCFGFVVMLLVDYLSGLAFHNQDPEGGNRVGRAGITATIGLIVHAAADGVALGAAAATSRSDVETIVFIAIMLHKAPAAFGLCSFLLHEGCNRYSIRKQLLAFSLAAPVMAIATFYILTKTGQSSSTMEGTGLAMLFSAGTFLYVATVHVLPEDNSNNSNHGPHMSKLSKLEITVMVLGTFLPILLSLNHHH</sequence>
<evidence type="ECO:0000313" key="9">
    <source>
        <dbReference type="Proteomes" id="UP000009022"/>
    </source>
</evidence>
<dbReference type="InParanoid" id="B3S0H1"/>
<dbReference type="InterPro" id="IPR003689">
    <property type="entry name" value="ZIP"/>
</dbReference>
<keyword evidence="4 7" id="KW-1133">Transmembrane helix</keyword>
<evidence type="ECO:0000256" key="6">
    <source>
        <dbReference type="ARBA" id="ARBA00023136"/>
    </source>
</evidence>
<protein>
    <recommendedName>
        <fullName evidence="10">Zinc transporter ZIP9</fullName>
    </recommendedName>
</protein>
<dbReference type="FunCoup" id="B3S0H1">
    <property type="interactions" value="1368"/>
</dbReference>
<dbReference type="eggNOG" id="KOG3907">
    <property type="taxonomic scope" value="Eukaryota"/>
</dbReference>
<dbReference type="PANTHER" id="PTHR16133:SF0">
    <property type="entry name" value="ZINC_IRON REGULATED TRANSPORTER-RELATED PROTEIN 102B, ISOFORM E"/>
    <property type="match status" value="1"/>
</dbReference>
<keyword evidence="9" id="KW-1185">Reference proteome</keyword>